<comment type="similarity">
    <text evidence="5 6">Belongs to the autoinducer synthase family.</text>
</comment>
<comment type="catalytic activity">
    <reaction evidence="6">
        <text>a fatty acyl-[ACP] + S-adenosyl-L-methionine = an N-acyl-L-homoserine lactone + S-methyl-5'-thioadenosine + holo-[ACP] + H(+)</text>
        <dbReference type="Rhea" id="RHEA:10096"/>
        <dbReference type="Rhea" id="RHEA-COMP:9685"/>
        <dbReference type="Rhea" id="RHEA-COMP:14125"/>
        <dbReference type="ChEBI" id="CHEBI:15378"/>
        <dbReference type="ChEBI" id="CHEBI:17509"/>
        <dbReference type="ChEBI" id="CHEBI:55474"/>
        <dbReference type="ChEBI" id="CHEBI:59789"/>
        <dbReference type="ChEBI" id="CHEBI:64479"/>
        <dbReference type="ChEBI" id="CHEBI:138651"/>
        <dbReference type="EC" id="2.3.1.184"/>
    </reaction>
</comment>
<dbReference type="PRINTS" id="PR01549">
    <property type="entry name" value="AUTOINDCRSYN"/>
</dbReference>
<comment type="caution">
    <text evidence="7">The sequence shown here is derived from an EMBL/GenBank/DDBJ whole genome shotgun (WGS) entry which is preliminary data.</text>
</comment>
<evidence type="ECO:0000256" key="6">
    <source>
        <dbReference type="RuleBase" id="RU361135"/>
    </source>
</evidence>
<dbReference type="InterPro" id="IPR016181">
    <property type="entry name" value="Acyl_CoA_acyltransferase"/>
</dbReference>
<gene>
    <name evidence="7" type="ORF">ACETIH_02895</name>
</gene>
<evidence type="ECO:0000256" key="1">
    <source>
        <dbReference type="ARBA" id="ARBA00022654"/>
    </source>
</evidence>
<dbReference type="PANTHER" id="PTHR39322:SF1">
    <property type="entry name" value="ISOVALERYL-HOMOSERINE LACTONE SYNTHASE"/>
    <property type="match status" value="1"/>
</dbReference>
<name>A0ABV6Y321_9HYPH</name>
<evidence type="ECO:0000313" key="7">
    <source>
        <dbReference type="EMBL" id="MFC1455683.1"/>
    </source>
</evidence>
<evidence type="ECO:0000256" key="3">
    <source>
        <dbReference type="ARBA" id="ARBA00022691"/>
    </source>
</evidence>
<keyword evidence="3 6" id="KW-0949">S-adenosyl-L-methionine</keyword>
<dbReference type="Gene3D" id="3.40.630.30">
    <property type="match status" value="1"/>
</dbReference>
<proteinExistence type="inferred from homology"/>
<protein>
    <recommendedName>
        <fullName evidence="6">Acyl-homoserine-lactone synthase</fullName>
        <ecNumber evidence="6">2.3.1.184</ecNumber>
    </recommendedName>
    <alternativeName>
        <fullName evidence="6">Autoinducer synthesis protein</fullName>
    </alternativeName>
</protein>
<dbReference type="Proteomes" id="UP001593940">
    <property type="component" value="Unassembled WGS sequence"/>
</dbReference>
<dbReference type="InterPro" id="IPR001690">
    <property type="entry name" value="Autoind_synthase"/>
</dbReference>
<evidence type="ECO:0000256" key="2">
    <source>
        <dbReference type="ARBA" id="ARBA00022679"/>
    </source>
</evidence>
<reference evidence="7 8" key="1">
    <citation type="submission" date="2024-09" db="EMBL/GenBank/DDBJ databases">
        <title>Nodulacao em especies de Leguminosae Basais da Amazonia e Caracterizacao dos Rizobios e Bacterias Associadas aos Nodulos.</title>
        <authorList>
            <person name="Jambeiro I.C.A."/>
            <person name="Lopes I.S."/>
            <person name="Aguiar E.R.G.R."/>
            <person name="Santos A.F.J."/>
            <person name="Dos Santos J.M.F."/>
            <person name="Gross E."/>
        </authorList>
    </citation>
    <scope>NUCLEOTIDE SEQUENCE [LARGE SCALE GENOMIC DNA]</scope>
    <source>
        <strain evidence="7 8">BRUESC1165</strain>
    </source>
</reference>
<dbReference type="SUPFAM" id="SSF55729">
    <property type="entry name" value="Acyl-CoA N-acyltransferases (Nat)"/>
    <property type="match status" value="1"/>
</dbReference>
<evidence type="ECO:0000256" key="5">
    <source>
        <dbReference type="PROSITE-ProRule" id="PRU00533"/>
    </source>
</evidence>
<organism evidence="7 8">
    <name type="scientific">Microvirga arabica</name>
    <dbReference type="NCBI Taxonomy" id="1128671"/>
    <lineage>
        <taxon>Bacteria</taxon>
        <taxon>Pseudomonadati</taxon>
        <taxon>Pseudomonadota</taxon>
        <taxon>Alphaproteobacteria</taxon>
        <taxon>Hyphomicrobiales</taxon>
        <taxon>Methylobacteriaceae</taxon>
        <taxon>Microvirga</taxon>
    </lineage>
</organism>
<evidence type="ECO:0000256" key="4">
    <source>
        <dbReference type="ARBA" id="ARBA00022929"/>
    </source>
</evidence>
<dbReference type="PROSITE" id="PS51187">
    <property type="entry name" value="AUTOINDUCER_SYNTH_2"/>
    <property type="match status" value="1"/>
</dbReference>
<dbReference type="RefSeq" id="WP_377028785.1">
    <property type="nucleotide sequence ID" value="NZ_JBHOMY010000010.1"/>
</dbReference>
<dbReference type="EMBL" id="JBHOMY010000010">
    <property type="protein sequence ID" value="MFC1455683.1"/>
    <property type="molecule type" value="Genomic_DNA"/>
</dbReference>
<dbReference type="Pfam" id="PF00765">
    <property type="entry name" value="Autoind_synth"/>
    <property type="match status" value="1"/>
</dbReference>
<sequence>MTSIHVITDENKDAYEAILDEYFRLRHEIFVGERGWRDLERPDGRDVDAYDNDQATYLVALDNGRVIGGLRLYPTLLPHMISESFAHLVKGRDVLSGSAILECTRYFIVRERRMGRTDCRLLAAFQQFCLEEGITEVTAVVEMWWLPRWQQAGFEVRPLGLPTMIEDQPCIAAAIQISENSLRHVSRLAGLRGSCLVRATGTSTFTDRVPHVAA</sequence>
<dbReference type="EC" id="2.3.1.184" evidence="6"/>
<keyword evidence="4 5" id="KW-0071">Autoinducer synthesis</keyword>
<dbReference type="PANTHER" id="PTHR39322">
    <property type="entry name" value="ACYL-HOMOSERINE-LACTONE SYNTHASE"/>
    <property type="match status" value="1"/>
</dbReference>
<keyword evidence="1 5" id="KW-0673">Quorum sensing</keyword>
<keyword evidence="2 6" id="KW-0808">Transferase</keyword>
<accession>A0ABV6Y321</accession>
<keyword evidence="8" id="KW-1185">Reference proteome</keyword>
<evidence type="ECO:0000313" key="8">
    <source>
        <dbReference type="Proteomes" id="UP001593940"/>
    </source>
</evidence>